<proteinExistence type="predicted"/>
<dbReference type="Proteomes" id="UP001177769">
    <property type="component" value="Chromosome"/>
</dbReference>
<dbReference type="KEGG" id="pais:PFX98_09810"/>
<accession>A0AA95SN19</accession>
<keyword evidence="3" id="KW-1185">Reference proteome</keyword>
<protein>
    <submittedName>
        <fullName evidence="2">Uncharacterized protein</fullName>
    </submittedName>
</protein>
<name>A0AA95SN19_9BURK</name>
<organism evidence="2 3">
    <name type="scientific">Paucibacter sediminis</name>
    <dbReference type="NCBI Taxonomy" id="3019553"/>
    <lineage>
        <taxon>Bacteria</taxon>
        <taxon>Pseudomonadati</taxon>
        <taxon>Pseudomonadota</taxon>
        <taxon>Betaproteobacteria</taxon>
        <taxon>Burkholderiales</taxon>
        <taxon>Sphaerotilaceae</taxon>
        <taxon>Roseateles</taxon>
    </lineage>
</organism>
<sequence length="231" mass="24635">MRRSRFLSIVLLSLGTLPAWAAEGPRQNLWVELRWVESSVSGAAVAGVREGAVVVGTAGSVSPRGSVELSTRRRDEGAEQLQRLLVLNGHSASVQLSELAPVEWLDYGVQADLNANGNAGPAQPGKVYALPRKSMVEQTRGFSVSPHWPGGSQPVRVELKAQDLTPGAMNGAGGTPVRSQVLSTVQVPLGDWVTVAHSGQGLQRQERGVISSRDAEARSLRELQLRVQLAP</sequence>
<evidence type="ECO:0000256" key="1">
    <source>
        <dbReference type="SAM" id="SignalP"/>
    </source>
</evidence>
<dbReference type="EMBL" id="CP116346">
    <property type="protein sequence ID" value="WIT13898.1"/>
    <property type="molecule type" value="Genomic_DNA"/>
</dbReference>
<reference evidence="2" key="1">
    <citation type="submission" date="2023-01" db="EMBL/GenBank/DDBJ databases">
        <title>Whole genome sequence of Paucibacter sp. S2-9 isolated from pond sediment.</title>
        <authorList>
            <person name="Jung J.Y."/>
        </authorList>
    </citation>
    <scope>NUCLEOTIDE SEQUENCE</scope>
    <source>
        <strain evidence="2">S2-9</strain>
    </source>
</reference>
<dbReference type="AlphaFoldDB" id="A0AA95SN19"/>
<feature type="chain" id="PRO_5041716354" evidence="1">
    <location>
        <begin position="22"/>
        <end position="231"/>
    </location>
</feature>
<evidence type="ECO:0000313" key="3">
    <source>
        <dbReference type="Proteomes" id="UP001177769"/>
    </source>
</evidence>
<dbReference type="RefSeq" id="WP_285235018.1">
    <property type="nucleotide sequence ID" value="NZ_CP116346.1"/>
</dbReference>
<keyword evidence="1" id="KW-0732">Signal</keyword>
<feature type="signal peptide" evidence="1">
    <location>
        <begin position="1"/>
        <end position="21"/>
    </location>
</feature>
<evidence type="ECO:0000313" key="2">
    <source>
        <dbReference type="EMBL" id="WIT13898.1"/>
    </source>
</evidence>
<gene>
    <name evidence="2" type="ORF">PFX98_09810</name>
</gene>